<dbReference type="SMART" id="SM00858">
    <property type="entry name" value="SAF"/>
    <property type="match status" value="1"/>
</dbReference>
<dbReference type="Gene3D" id="2.30.130.110">
    <property type="match status" value="1"/>
</dbReference>
<keyword evidence="1" id="KW-0456">Lyase</keyword>
<dbReference type="InterPro" id="IPR013974">
    <property type="entry name" value="SAF"/>
</dbReference>
<dbReference type="EMBL" id="CP063304">
    <property type="protein sequence ID" value="QOV20333.1"/>
    <property type="molecule type" value="Genomic_DNA"/>
</dbReference>
<proteinExistence type="predicted"/>
<feature type="domain" description="SAF" evidence="2">
    <location>
        <begin position="11"/>
        <end position="82"/>
    </location>
</feature>
<keyword evidence="3" id="KW-0378">Hydrolase</keyword>
<dbReference type="PANTHER" id="PTHR30536">
    <property type="entry name" value="ALTRONATE/GALACTARATE DEHYDRATASE"/>
    <property type="match status" value="1"/>
</dbReference>
<dbReference type="GO" id="GO:0019698">
    <property type="term" value="P:D-galacturonate catabolic process"/>
    <property type="evidence" value="ECO:0007669"/>
    <property type="project" value="TreeGrafter"/>
</dbReference>
<dbReference type="KEGG" id="bliq:INP51_05130"/>
<dbReference type="GO" id="GO:0016787">
    <property type="term" value="F:hydrolase activity"/>
    <property type="evidence" value="ECO:0007669"/>
    <property type="project" value="UniProtKB-KW"/>
</dbReference>
<name>A0A7M2RJ31_9FIRM</name>
<dbReference type="GO" id="GO:0016829">
    <property type="term" value="F:lyase activity"/>
    <property type="evidence" value="ECO:0007669"/>
    <property type="project" value="UniProtKB-KW"/>
</dbReference>
<keyword evidence="4" id="KW-1185">Reference proteome</keyword>
<dbReference type="CDD" id="cd11613">
    <property type="entry name" value="SAF_AH_GD"/>
    <property type="match status" value="1"/>
</dbReference>
<evidence type="ECO:0000256" key="1">
    <source>
        <dbReference type="ARBA" id="ARBA00023239"/>
    </source>
</evidence>
<gene>
    <name evidence="3" type="ORF">INP51_05130</name>
</gene>
<dbReference type="InterPro" id="IPR052172">
    <property type="entry name" value="UxaA_altronate/galactarate_dh"/>
</dbReference>
<evidence type="ECO:0000313" key="3">
    <source>
        <dbReference type="EMBL" id="QOV20333.1"/>
    </source>
</evidence>
<dbReference type="PANTHER" id="PTHR30536:SF5">
    <property type="entry name" value="ALTRONATE DEHYDRATASE"/>
    <property type="match status" value="1"/>
</dbReference>
<dbReference type="AlphaFoldDB" id="A0A7M2RJ31"/>
<dbReference type="Pfam" id="PF08666">
    <property type="entry name" value="SAF"/>
    <property type="match status" value="1"/>
</dbReference>
<dbReference type="Proteomes" id="UP000593601">
    <property type="component" value="Chromosome"/>
</dbReference>
<accession>A0A7M2RJ31</accession>
<dbReference type="RefSeq" id="WP_193736653.1">
    <property type="nucleotide sequence ID" value="NZ_CP063304.1"/>
</dbReference>
<evidence type="ECO:0000313" key="4">
    <source>
        <dbReference type="Proteomes" id="UP000593601"/>
    </source>
</evidence>
<sequence length="100" mass="11025">MKTGLLVDSSDNVVVATETIQAGEKIKVGSEVIVANQQIPIGHKAAIKEIKKNEYIYKYGVPIGLANMDIQKGDYIHTHNITDVTEDLCKSYIAAFMKED</sequence>
<protein>
    <submittedName>
        <fullName evidence="3">UxaA family hydrolase</fullName>
    </submittedName>
</protein>
<reference evidence="3 4" key="1">
    <citation type="submission" date="2020-10" db="EMBL/GenBank/DDBJ databases">
        <title>Blautia liquoris sp.nov., isolated from the mud in a fermentation cellar used for the production of Chinese strong-flavoured liquor.</title>
        <authorList>
            <person name="Lu L."/>
        </authorList>
    </citation>
    <scope>NUCLEOTIDE SEQUENCE [LARGE SCALE GENOMIC DNA]</scope>
    <source>
        <strain evidence="3 4">LZLJ-3</strain>
    </source>
</reference>
<evidence type="ECO:0000259" key="2">
    <source>
        <dbReference type="SMART" id="SM00858"/>
    </source>
</evidence>
<organism evidence="3 4">
    <name type="scientific">Blautia liquoris</name>
    <dbReference type="NCBI Taxonomy" id="2779518"/>
    <lineage>
        <taxon>Bacteria</taxon>
        <taxon>Bacillati</taxon>
        <taxon>Bacillota</taxon>
        <taxon>Clostridia</taxon>
        <taxon>Lachnospirales</taxon>
        <taxon>Lachnospiraceae</taxon>
        <taxon>Blautia</taxon>
    </lineage>
</organism>
<dbReference type="InterPro" id="IPR044144">
    <property type="entry name" value="SAF_UxaA/GarD"/>
</dbReference>